<dbReference type="Pfam" id="PF00749">
    <property type="entry name" value="tRNA-synt_1c"/>
    <property type="match status" value="1"/>
</dbReference>
<keyword evidence="7 9" id="KW-0030">Aminoacyl-tRNA synthetase</keyword>
<dbReference type="InterPro" id="IPR004527">
    <property type="entry name" value="Glu-tRNA-ligase_bac/mito"/>
</dbReference>
<comment type="similarity">
    <text evidence="1">Belongs to the class-I aminoacyl-tRNA synthetase family. Glutamate--tRNA ligase type 1 subfamily.</text>
</comment>
<evidence type="ECO:0000259" key="10">
    <source>
        <dbReference type="Pfam" id="PF00749"/>
    </source>
</evidence>
<dbReference type="GO" id="GO:0008270">
    <property type="term" value="F:zinc ion binding"/>
    <property type="evidence" value="ECO:0007669"/>
    <property type="project" value="InterPro"/>
</dbReference>
<dbReference type="Gene3D" id="3.40.50.620">
    <property type="entry name" value="HUPs"/>
    <property type="match status" value="1"/>
</dbReference>
<dbReference type="InterPro" id="IPR000924">
    <property type="entry name" value="Glu/Gln-tRNA-synth"/>
</dbReference>
<gene>
    <name evidence="11" type="ORF">POVCU2_0029390</name>
</gene>
<dbReference type="EC" id="6.1.1.17" evidence="2"/>
<reference evidence="12" key="1">
    <citation type="submission" date="2016-05" db="EMBL/GenBank/DDBJ databases">
        <authorList>
            <person name="Naeem Raeece"/>
        </authorList>
    </citation>
    <scope>NUCLEOTIDE SEQUENCE [LARGE SCALE GENOMIC DNA]</scope>
</reference>
<dbReference type="SUPFAM" id="SSF48163">
    <property type="entry name" value="An anticodon-binding domain of class I aminoacyl-tRNA synthetases"/>
    <property type="match status" value="1"/>
</dbReference>
<proteinExistence type="inferred from homology"/>
<evidence type="ECO:0000256" key="1">
    <source>
        <dbReference type="ARBA" id="ARBA00007894"/>
    </source>
</evidence>
<dbReference type="PROSITE" id="PS00178">
    <property type="entry name" value="AA_TRNA_LIGASE_I"/>
    <property type="match status" value="1"/>
</dbReference>
<dbReference type="PANTHER" id="PTHR43311:SF2">
    <property type="entry name" value="GLUTAMATE--TRNA LIGASE, MITOCHONDRIAL-RELATED"/>
    <property type="match status" value="1"/>
</dbReference>
<dbReference type="InterPro" id="IPR001412">
    <property type="entry name" value="aa-tRNA-synth_I_CS"/>
</dbReference>
<dbReference type="HAMAP" id="MF_00022">
    <property type="entry name" value="Glu_tRNA_synth_type1"/>
    <property type="match status" value="1"/>
</dbReference>
<dbReference type="Proteomes" id="UP000078560">
    <property type="component" value="Unassembled WGS sequence"/>
</dbReference>
<dbReference type="GO" id="GO:0005524">
    <property type="term" value="F:ATP binding"/>
    <property type="evidence" value="ECO:0007669"/>
    <property type="project" value="UniProtKB-KW"/>
</dbReference>
<dbReference type="GO" id="GO:0005739">
    <property type="term" value="C:mitochondrion"/>
    <property type="evidence" value="ECO:0007669"/>
    <property type="project" value="TreeGrafter"/>
</dbReference>
<organism evidence="11 12">
    <name type="scientific">Plasmodium ovale curtisi</name>
    <dbReference type="NCBI Taxonomy" id="864141"/>
    <lineage>
        <taxon>Eukaryota</taxon>
        <taxon>Sar</taxon>
        <taxon>Alveolata</taxon>
        <taxon>Apicomplexa</taxon>
        <taxon>Aconoidasida</taxon>
        <taxon>Haemosporida</taxon>
        <taxon>Plasmodiidae</taxon>
        <taxon>Plasmodium</taxon>
        <taxon>Plasmodium (Plasmodium)</taxon>
    </lineage>
</organism>
<evidence type="ECO:0000256" key="5">
    <source>
        <dbReference type="ARBA" id="ARBA00022840"/>
    </source>
</evidence>
<evidence type="ECO:0000256" key="3">
    <source>
        <dbReference type="ARBA" id="ARBA00022598"/>
    </source>
</evidence>
<accession>A0A1A8VZC0</accession>
<name>A0A1A8VZC0_PLAOA</name>
<dbReference type="InterPro" id="IPR014729">
    <property type="entry name" value="Rossmann-like_a/b/a_fold"/>
</dbReference>
<dbReference type="InterPro" id="IPR008925">
    <property type="entry name" value="aa_tRNA-synth_I_cd-bd_sf"/>
</dbReference>
<dbReference type="GO" id="GO:0006424">
    <property type="term" value="P:glutamyl-tRNA aminoacylation"/>
    <property type="evidence" value="ECO:0007669"/>
    <property type="project" value="InterPro"/>
</dbReference>
<dbReference type="PANTHER" id="PTHR43311">
    <property type="entry name" value="GLUTAMATE--TRNA LIGASE"/>
    <property type="match status" value="1"/>
</dbReference>
<dbReference type="GO" id="GO:0000049">
    <property type="term" value="F:tRNA binding"/>
    <property type="evidence" value="ECO:0007669"/>
    <property type="project" value="InterPro"/>
</dbReference>
<evidence type="ECO:0000256" key="8">
    <source>
        <dbReference type="ARBA" id="ARBA00030865"/>
    </source>
</evidence>
<dbReference type="EMBL" id="FLQU01000390">
    <property type="protein sequence ID" value="SBS85046.1"/>
    <property type="molecule type" value="Genomic_DNA"/>
</dbReference>
<dbReference type="SUPFAM" id="SSF52374">
    <property type="entry name" value="Nucleotidylyl transferase"/>
    <property type="match status" value="1"/>
</dbReference>
<feature type="domain" description="Glutamyl/glutaminyl-tRNA synthetase class Ib catalytic" evidence="10">
    <location>
        <begin position="132"/>
        <end position="445"/>
    </location>
</feature>
<evidence type="ECO:0000313" key="11">
    <source>
        <dbReference type="EMBL" id="SBS85046.1"/>
    </source>
</evidence>
<evidence type="ECO:0000256" key="2">
    <source>
        <dbReference type="ARBA" id="ARBA00012835"/>
    </source>
</evidence>
<keyword evidence="4 9" id="KW-0547">Nucleotide-binding</keyword>
<dbReference type="PRINTS" id="PR00987">
    <property type="entry name" value="TRNASYNTHGLU"/>
</dbReference>
<keyword evidence="3 9" id="KW-0436">Ligase</keyword>
<keyword evidence="5 9" id="KW-0067">ATP-binding</keyword>
<protein>
    <recommendedName>
        <fullName evidence="2">glutamate--tRNA ligase</fullName>
        <ecNumber evidence="2">6.1.1.17</ecNumber>
    </recommendedName>
    <alternativeName>
        <fullName evidence="8">Glutamyl-tRNA synthetase</fullName>
    </alternativeName>
</protein>
<dbReference type="AlphaFoldDB" id="A0A1A8VZC0"/>
<evidence type="ECO:0000256" key="6">
    <source>
        <dbReference type="ARBA" id="ARBA00022917"/>
    </source>
</evidence>
<dbReference type="InterPro" id="IPR049940">
    <property type="entry name" value="GluQ/Sye"/>
</dbReference>
<evidence type="ECO:0000256" key="9">
    <source>
        <dbReference type="RuleBase" id="RU363037"/>
    </source>
</evidence>
<evidence type="ECO:0000313" key="12">
    <source>
        <dbReference type="Proteomes" id="UP000078560"/>
    </source>
</evidence>
<dbReference type="InterPro" id="IPR020058">
    <property type="entry name" value="Glu/Gln-tRNA-synth_Ib_cat-dom"/>
</dbReference>
<evidence type="ECO:0000256" key="4">
    <source>
        <dbReference type="ARBA" id="ARBA00022741"/>
    </source>
</evidence>
<dbReference type="CDD" id="cd00808">
    <property type="entry name" value="GluRS_core"/>
    <property type="match status" value="1"/>
</dbReference>
<evidence type="ECO:0000256" key="7">
    <source>
        <dbReference type="ARBA" id="ARBA00023146"/>
    </source>
</evidence>
<dbReference type="GO" id="GO:0004818">
    <property type="term" value="F:glutamate-tRNA ligase activity"/>
    <property type="evidence" value="ECO:0007669"/>
    <property type="project" value="UniProtKB-EC"/>
</dbReference>
<dbReference type="InterPro" id="IPR033910">
    <property type="entry name" value="GluRS_core"/>
</dbReference>
<keyword evidence="6 9" id="KW-0648">Protein biosynthesis</keyword>
<sequence length="620" mass="73226">MKENETMVEYKEFYPWKLLPFWKNYFDIILFAVNVRCLTELGRIRLLYQAYEYQPFHLLIREKRWLENNCTGGIWGTQRTQAKRATMHTARTHGRLSFILSNSKSNICQRKNACTSKKPGGEKEESLVVEPRLRFAPSPTGFLHVGGCRTFIYNYILSKQMNGSVVLRMEDTDIKRNTTESMNEIMKDLKWLNLDWDEGPDKGGAHGPYKQSEKGELYKKIADELVERGKAYLCFCTKEQLKEKKEKAKASRKKYLYDRTCRYLNEEVIQKCLMEQKQYTIRFKSPTDRKIILKDILKNNIEDVVKEDFIILRSNHLPTYNFAASVDDHLMKISFVIRGVEHISNTFKQILVLESLNADIPLYAHIPVITNVEKKKISKRNHEYLIKNLREEGFKPSCVVNYLATMGWGSISKKSFYTIDELIAHFNIRLLNKSSVVFDIKKLKWMNKKYMLDQDMNTYITEAEEYLIDNEILTKGNRDFIELCIRVFKNDIHNYKELKEYIIKVISYDYMGNNLDIYDTGLKDVSLLLCKWFNKNKNDDNFESLMEKNFYILIKYIKENTNLLKKEIFLKIRVLLTFHIKGIPFIPLIKIWALAKKSNIRNYVSLERRLQYLKGAFPPS</sequence>
<dbReference type="NCBIfam" id="TIGR00464">
    <property type="entry name" value="gltX_bact"/>
    <property type="match status" value="1"/>
</dbReference>